<protein>
    <submittedName>
        <fullName evidence="2">HD domain-containing protein</fullName>
    </submittedName>
</protein>
<dbReference type="InterPro" id="IPR006674">
    <property type="entry name" value="HD_domain"/>
</dbReference>
<accession>A0A1H1LR39</accession>
<feature type="domain" description="HD/PDEase" evidence="1">
    <location>
        <begin position="31"/>
        <end position="151"/>
    </location>
</feature>
<dbReference type="OrthoDB" id="8478129at2"/>
<dbReference type="PANTHER" id="PTHR35569">
    <property type="entry name" value="CYANAMIDE HYDRATASE DDI2-RELATED"/>
    <property type="match status" value="1"/>
</dbReference>
<evidence type="ECO:0000313" key="3">
    <source>
        <dbReference type="Proteomes" id="UP000199700"/>
    </source>
</evidence>
<dbReference type="Pfam" id="PF01966">
    <property type="entry name" value="HD"/>
    <property type="match status" value="1"/>
</dbReference>
<name>A0A1H1LR39_BRESA</name>
<dbReference type="PANTHER" id="PTHR35569:SF1">
    <property type="entry name" value="CYANAMIDE HYDRATASE DDI2-RELATED"/>
    <property type="match status" value="1"/>
</dbReference>
<dbReference type="RefSeq" id="WP_092102508.1">
    <property type="nucleotide sequence ID" value="NZ_LT629739.1"/>
</dbReference>
<evidence type="ECO:0000313" key="2">
    <source>
        <dbReference type="EMBL" id="SDR76772.1"/>
    </source>
</evidence>
<evidence type="ECO:0000259" key="1">
    <source>
        <dbReference type="SMART" id="SM00471"/>
    </source>
</evidence>
<organism evidence="2 3">
    <name type="scientific">Brevibacterium sandarakinum</name>
    <dbReference type="NCBI Taxonomy" id="629680"/>
    <lineage>
        <taxon>Bacteria</taxon>
        <taxon>Bacillati</taxon>
        <taxon>Actinomycetota</taxon>
        <taxon>Actinomycetes</taxon>
        <taxon>Micrococcales</taxon>
        <taxon>Brevibacteriaceae</taxon>
        <taxon>Brevibacterium</taxon>
    </lineage>
</organism>
<dbReference type="CDD" id="cd00077">
    <property type="entry name" value="HDc"/>
    <property type="match status" value="1"/>
</dbReference>
<dbReference type="STRING" id="629680.SAMN04489751_0385"/>
<dbReference type="Gene3D" id="1.10.3210.10">
    <property type="entry name" value="Hypothetical protein af1432"/>
    <property type="match status" value="1"/>
</dbReference>
<keyword evidence="3" id="KW-1185">Reference proteome</keyword>
<dbReference type="SUPFAM" id="SSF109604">
    <property type="entry name" value="HD-domain/PDEase-like"/>
    <property type="match status" value="1"/>
</dbReference>
<dbReference type="Proteomes" id="UP000199700">
    <property type="component" value="Chromosome"/>
</dbReference>
<dbReference type="SMART" id="SM00471">
    <property type="entry name" value="HDc"/>
    <property type="match status" value="1"/>
</dbReference>
<reference evidence="2" key="1">
    <citation type="submission" date="2016-10" db="EMBL/GenBank/DDBJ databases">
        <authorList>
            <person name="Varghese N."/>
            <person name="Submissions S."/>
        </authorList>
    </citation>
    <scope>NUCLEOTIDE SEQUENCE [LARGE SCALE GENOMIC DNA]</scope>
    <source>
        <strain evidence="2">DSM 22082</strain>
    </source>
</reference>
<sequence>MATSSNLRLRDLKAPDSRASIAAYELAADYHSPALLNHVLRSWHWARGFAAMESRSTFDDELLYVAALLHDIGIVEPFDNRTLSYEEAGGHVAVALTTGAGWPRDRRVRAKDVIIRHNWAAVDPSTDLEGYLLEAGTALDITGARSGDLPSSFVGEVLKKYPRLTVAHEFTACVSAQAERKPSTAAQRIVDSGLEQKMLKHPFEAARSE</sequence>
<gene>
    <name evidence="2" type="ORF">SAMN04489751_0385</name>
</gene>
<proteinExistence type="predicted"/>
<dbReference type="AlphaFoldDB" id="A0A1H1LR39"/>
<dbReference type="EMBL" id="LT629739">
    <property type="protein sequence ID" value="SDR76772.1"/>
    <property type="molecule type" value="Genomic_DNA"/>
</dbReference>
<dbReference type="InterPro" id="IPR003607">
    <property type="entry name" value="HD/PDEase_dom"/>
</dbReference>